<keyword evidence="10" id="KW-1185">Reference proteome</keyword>
<feature type="transmembrane region" description="Helical" evidence="7">
    <location>
        <begin position="43"/>
        <end position="66"/>
    </location>
</feature>
<dbReference type="InterPro" id="IPR051401">
    <property type="entry name" value="GtrA_CellWall_Glycosyl"/>
</dbReference>
<gene>
    <name evidence="9" type="ORF">SAMN05444580_101180</name>
</gene>
<sequence>MKDHQLTDRGPHDPSSGNTEATPPAGMSGGAGPLMRLVNNQGLAFLLVGGFNTALGTAWFIVWQLALGDQLGYHFAIVAGYLCNVLCAFAMYRYLVFRVRGHLLRDLWRFVVVNFGAFAINMALMTLAVSVFGFPPIPAQIAITAVTATASFFGYRDFSFSRKKRSGSA</sequence>
<feature type="region of interest" description="Disordered" evidence="6">
    <location>
        <begin position="1"/>
        <end position="25"/>
    </location>
</feature>
<dbReference type="RefSeq" id="WP_092775757.1">
    <property type="nucleotide sequence ID" value="NZ_FNAB01000001.1"/>
</dbReference>
<feature type="domain" description="GtrA/DPMS transmembrane" evidence="8">
    <location>
        <begin position="45"/>
        <end position="160"/>
    </location>
</feature>
<organism evidence="9 10">
    <name type="scientific">Rhodococcus tukisamuensis</name>
    <dbReference type="NCBI Taxonomy" id="168276"/>
    <lineage>
        <taxon>Bacteria</taxon>
        <taxon>Bacillati</taxon>
        <taxon>Actinomycetota</taxon>
        <taxon>Actinomycetes</taxon>
        <taxon>Mycobacteriales</taxon>
        <taxon>Nocardiaceae</taxon>
        <taxon>Rhodococcus</taxon>
    </lineage>
</organism>
<dbReference type="Pfam" id="PF04138">
    <property type="entry name" value="GtrA_DPMS_TM"/>
    <property type="match status" value="1"/>
</dbReference>
<dbReference type="STRING" id="168276.SAMN05444580_101180"/>
<feature type="transmembrane region" description="Helical" evidence="7">
    <location>
        <begin position="72"/>
        <end position="95"/>
    </location>
</feature>
<name>A0A1G6MHA4_9NOCA</name>
<dbReference type="GO" id="GO:0005886">
    <property type="term" value="C:plasma membrane"/>
    <property type="evidence" value="ECO:0007669"/>
    <property type="project" value="TreeGrafter"/>
</dbReference>
<dbReference type="EMBL" id="FNAB01000001">
    <property type="protein sequence ID" value="SDC54902.1"/>
    <property type="molecule type" value="Genomic_DNA"/>
</dbReference>
<dbReference type="GO" id="GO:0000271">
    <property type="term" value="P:polysaccharide biosynthetic process"/>
    <property type="evidence" value="ECO:0007669"/>
    <property type="project" value="InterPro"/>
</dbReference>
<dbReference type="InterPro" id="IPR007267">
    <property type="entry name" value="GtrA_DPMS_TM"/>
</dbReference>
<evidence type="ECO:0000256" key="7">
    <source>
        <dbReference type="SAM" id="Phobius"/>
    </source>
</evidence>
<evidence type="ECO:0000256" key="2">
    <source>
        <dbReference type="ARBA" id="ARBA00009399"/>
    </source>
</evidence>
<evidence type="ECO:0000256" key="3">
    <source>
        <dbReference type="ARBA" id="ARBA00022692"/>
    </source>
</evidence>
<feature type="transmembrane region" description="Helical" evidence="7">
    <location>
        <begin position="107"/>
        <end position="131"/>
    </location>
</feature>
<feature type="transmembrane region" description="Helical" evidence="7">
    <location>
        <begin position="137"/>
        <end position="155"/>
    </location>
</feature>
<reference evidence="9 10" key="1">
    <citation type="submission" date="2016-10" db="EMBL/GenBank/DDBJ databases">
        <authorList>
            <person name="de Groot N.N."/>
        </authorList>
    </citation>
    <scope>NUCLEOTIDE SEQUENCE [LARGE SCALE GENOMIC DNA]</scope>
    <source>
        <strain evidence="9 10">JCM 11308</strain>
    </source>
</reference>
<feature type="compositionally biased region" description="Basic and acidic residues" evidence="6">
    <location>
        <begin position="1"/>
        <end position="12"/>
    </location>
</feature>
<comment type="subcellular location">
    <subcellularLocation>
        <location evidence="1">Membrane</location>
        <topology evidence="1">Multi-pass membrane protein</topology>
    </subcellularLocation>
</comment>
<accession>A0A1G6MHA4</accession>
<dbReference type="AlphaFoldDB" id="A0A1G6MHA4"/>
<evidence type="ECO:0000313" key="10">
    <source>
        <dbReference type="Proteomes" id="UP000199417"/>
    </source>
</evidence>
<dbReference type="Proteomes" id="UP000199417">
    <property type="component" value="Unassembled WGS sequence"/>
</dbReference>
<evidence type="ECO:0000256" key="5">
    <source>
        <dbReference type="ARBA" id="ARBA00023136"/>
    </source>
</evidence>
<evidence type="ECO:0000256" key="6">
    <source>
        <dbReference type="SAM" id="MobiDB-lite"/>
    </source>
</evidence>
<protein>
    <submittedName>
        <fullName evidence="9">Putative flippase GtrA (Transmembrane translocase of bactoprenol-linked glucose)</fullName>
    </submittedName>
</protein>
<keyword evidence="5 7" id="KW-0472">Membrane</keyword>
<keyword evidence="3 7" id="KW-0812">Transmembrane</keyword>
<evidence type="ECO:0000256" key="4">
    <source>
        <dbReference type="ARBA" id="ARBA00022989"/>
    </source>
</evidence>
<keyword evidence="4 7" id="KW-1133">Transmembrane helix</keyword>
<dbReference type="PANTHER" id="PTHR38459:SF1">
    <property type="entry name" value="PROPHAGE BACTOPRENOL-LINKED GLUCOSE TRANSLOCASE HOMOLOG"/>
    <property type="match status" value="1"/>
</dbReference>
<evidence type="ECO:0000259" key="8">
    <source>
        <dbReference type="Pfam" id="PF04138"/>
    </source>
</evidence>
<dbReference type="PANTHER" id="PTHR38459">
    <property type="entry name" value="PROPHAGE BACTOPRENOL-LINKED GLUCOSE TRANSLOCASE HOMOLOG"/>
    <property type="match status" value="1"/>
</dbReference>
<comment type="similarity">
    <text evidence="2">Belongs to the GtrA family.</text>
</comment>
<evidence type="ECO:0000313" key="9">
    <source>
        <dbReference type="EMBL" id="SDC54902.1"/>
    </source>
</evidence>
<evidence type="ECO:0000256" key="1">
    <source>
        <dbReference type="ARBA" id="ARBA00004141"/>
    </source>
</evidence>
<proteinExistence type="inferred from homology"/>